<dbReference type="EMBL" id="JAGKQM010000009">
    <property type="protein sequence ID" value="KAH0910827.1"/>
    <property type="molecule type" value="Genomic_DNA"/>
</dbReference>
<gene>
    <name evidence="3" type="ORF">HID58_034148</name>
</gene>
<dbReference type="Proteomes" id="UP000824890">
    <property type="component" value="Unassembled WGS sequence"/>
</dbReference>
<evidence type="ECO:0000313" key="4">
    <source>
        <dbReference type="Proteomes" id="UP000824890"/>
    </source>
</evidence>
<keyword evidence="1" id="KW-0175">Coiled coil</keyword>
<evidence type="ECO:0000256" key="1">
    <source>
        <dbReference type="SAM" id="Coils"/>
    </source>
</evidence>
<comment type="caution">
    <text evidence="3">The sequence shown here is derived from an EMBL/GenBank/DDBJ whole genome shotgun (WGS) entry which is preliminary data.</text>
</comment>
<evidence type="ECO:0000313" key="3">
    <source>
        <dbReference type="EMBL" id="KAH0910827.1"/>
    </source>
</evidence>
<protein>
    <submittedName>
        <fullName evidence="3">Uncharacterized protein</fullName>
    </submittedName>
</protein>
<accession>A0ABQ8C195</accession>
<feature type="region of interest" description="Disordered" evidence="2">
    <location>
        <begin position="362"/>
        <end position="394"/>
    </location>
</feature>
<organism evidence="3 4">
    <name type="scientific">Brassica napus</name>
    <name type="common">Rape</name>
    <dbReference type="NCBI Taxonomy" id="3708"/>
    <lineage>
        <taxon>Eukaryota</taxon>
        <taxon>Viridiplantae</taxon>
        <taxon>Streptophyta</taxon>
        <taxon>Embryophyta</taxon>
        <taxon>Tracheophyta</taxon>
        <taxon>Spermatophyta</taxon>
        <taxon>Magnoliopsida</taxon>
        <taxon>eudicotyledons</taxon>
        <taxon>Gunneridae</taxon>
        <taxon>Pentapetalae</taxon>
        <taxon>rosids</taxon>
        <taxon>malvids</taxon>
        <taxon>Brassicales</taxon>
        <taxon>Brassicaceae</taxon>
        <taxon>Brassiceae</taxon>
        <taxon>Brassica</taxon>
    </lineage>
</organism>
<proteinExistence type="predicted"/>
<evidence type="ECO:0000256" key="2">
    <source>
        <dbReference type="SAM" id="MobiDB-lite"/>
    </source>
</evidence>
<name>A0ABQ8C195_BRANA</name>
<keyword evidence="4" id="KW-1185">Reference proteome</keyword>
<feature type="region of interest" description="Disordered" evidence="2">
    <location>
        <begin position="35"/>
        <end position="74"/>
    </location>
</feature>
<feature type="coiled-coil region" evidence="1">
    <location>
        <begin position="232"/>
        <end position="294"/>
    </location>
</feature>
<reference evidence="3 4" key="1">
    <citation type="submission" date="2021-05" db="EMBL/GenBank/DDBJ databases">
        <title>Genome Assembly of Synthetic Allotetraploid Brassica napus Reveals Homoeologous Exchanges between Subgenomes.</title>
        <authorList>
            <person name="Davis J.T."/>
        </authorList>
    </citation>
    <scope>NUCLEOTIDE SEQUENCE [LARGE SCALE GENOMIC DNA]</scope>
    <source>
        <strain evidence="4">cv. Da-Ae</strain>
        <tissue evidence="3">Seedling</tissue>
    </source>
</reference>
<sequence>MIIEDGELLASNDVLEIVEPGALMFPEEELISRMRSKPDLALDSSSTGGRIRSKKQRSDVGPSESMDPSGSSLDLTAEVENLSREVVDLAPSSAEVGEFHPVGPLSSIGLDEVANWRAKYHLSDDVVIRIPGPIDRVSDFEVDEVPKAAPKKAAPSENDDEVQFIRSNKRQAATALASSYKKKSRSLGSTPRVFPTSSNDPATFLANLNTKVFPLTPAMSQQFHLGERMDEHASLKADLAELTSQLREEKNNVLAKEKEIKALKLKVCNQDEARALAAAENMSLREQLEQREEEVCNLRGATEIFDAAKNMAVNGTIVVACWELMKEWLNHQTDSWDLEGALEQYKIVKTSEAEFQGLLAPTFEGEPSLPRATEIEKTPEPVADDPPASGSLYELFNPLEMPSARV</sequence>